<name>A0ABN2NFG9_9MICO</name>
<organism evidence="4 5">
    <name type="scientific">Myceligenerans crystallogenes</name>
    <dbReference type="NCBI Taxonomy" id="316335"/>
    <lineage>
        <taxon>Bacteria</taxon>
        <taxon>Bacillati</taxon>
        <taxon>Actinomycetota</taxon>
        <taxon>Actinomycetes</taxon>
        <taxon>Micrococcales</taxon>
        <taxon>Promicromonosporaceae</taxon>
        <taxon>Myceligenerans</taxon>
    </lineage>
</organism>
<reference evidence="4 5" key="1">
    <citation type="journal article" date="2019" name="Int. J. Syst. Evol. Microbiol.">
        <title>The Global Catalogue of Microorganisms (GCM) 10K type strain sequencing project: providing services to taxonomists for standard genome sequencing and annotation.</title>
        <authorList>
            <consortium name="The Broad Institute Genomics Platform"/>
            <consortium name="The Broad Institute Genome Sequencing Center for Infectious Disease"/>
            <person name="Wu L."/>
            <person name="Ma J."/>
        </authorList>
    </citation>
    <scope>NUCLEOTIDE SEQUENCE [LARGE SCALE GENOMIC DNA]</scope>
    <source>
        <strain evidence="4 5">JCM 14326</strain>
    </source>
</reference>
<comment type="caution">
    <text evidence="4">The sequence shown here is derived from an EMBL/GenBank/DDBJ whole genome shotgun (WGS) entry which is preliminary data.</text>
</comment>
<dbReference type="SUPFAM" id="SSF53448">
    <property type="entry name" value="Nucleotide-diphospho-sugar transferases"/>
    <property type="match status" value="1"/>
</dbReference>
<protein>
    <recommendedName>
        <fullName evidence="3">Glycosyltransferase 2-like domain-containing protein</fullName>
    </recommendedName>
</protein>
<feature type="compositionally biased region" description="Low complexity" evidence="1">
    <location>
        <begin position="1"/>
        <end position="19"/>
    </location>
</feature>
<keyword evidence="5" id="KW-1185">Reference proteome</keyword>
<evidence type="ECO:0000313" key="4">
    <source>
        <dbReference type="EMBL" id="GAA1861812.1"/>
    </source>
</evidence>
<dbReference type="PANTHER" id="PTHR43685">
    <property type="entry name" value="GLYCOSYLTRANSFERASE"/>
    <property type="match status" value="1"/>
</dbReference>
<feature type="region of interest" description="Disordered" evidence="1">
    <location>
        <begin position="1"/>
        <end position="27"/>
    </location>
</feature>
<dbReference type="Pfam" id="PF00535">
    <property type="entry name" value="Glycos_transf_2"/>
    <property type="match status" value="1"/>
</dbReference>
<feature type="transmembrane region" description="Helical" evidence="2">
    <location>
        <begin position="266"/>
        <end position="293"/>
    </location>
</feature>
<evidence type="ECO:0000313" key="5">
    <source>
        <dbReference type="Proteomes" id="UP001501094"/>
    </source>
</evidence>
<keyword evidence="2" id="KW-0472">Membrane</keyword>
<dbReference type="InterPro" id="IPR050834">
    <property type="entry name" value="Glycosyltransf_2"/>
</dbReference>
<dbReference type="InterPro" id="IPR001173">
    <property type="entry name" value="Glyco_trans_2-like"/>
</dbReference>
<gene>
    <name evidence="4" type="ORF">GCM10009751_19500</name>
</gene>
<proteinExistence type="predicted"/>
<accession>A0ABN2NFG9</accession>
<keyword evidence="2" id="KW-0812">Transmembrane</keyword>
<evidence type="ECO:0000256" key="2">
    <source>
        <dbReference type="SAM" id="Phobius"/>
    </source>
</evidence>
<dbReference type="EMBL" id="BAAANL010000003">
    <property type="protein sequence ID" value="GAA1861812.1"/>
    <property type="molecule type" value="Genomic_DNA"/>
</dbReference>
<dbReference type="Proteomes" id="UP001501094">
    <property type="component" value="Unassembled WGS sequence"/>
</dbReference>
<evidence type="ECO:0000256" key="1">
    <source>
        <dbReference type="SAM" id="MobiDB-lite"/>
    </source>
</evidence>
<dbReference type="CDD" id="cd02525">
    <property type="entry name" value="Succinoglycan_BP_ExoA"/>
    <property type="match status" value="1"/>
</dbReference>
<feature type="transmembrane region" description="Helical" evidence="2">
    <location>
        <begin position="299"/>
        <end position="322"/>
    </location>
</feature>
<sequence>MSGMPAAPDDAADPADLPAAPHPEPPGVSVFLTVRNEERDLAEAMGRILDQDYPGPFEVVLAVGPSRDNTAEIAEKLAAEEPRLKVVDNPAGWTPAGLNAAIRGARHDYLVRVDGHSHIAADYVSRVVGVLRSTGAANVGGIMVPEGRTAFEQAVATAMSSPLGIGSAPFHTGGEAGPAASVYLGAFRRDALEAVGLYDETFLRAQDWELNYRLRQAGHTVWFDPSLRVGYRPRGSWKQLATQFFRSGRWRNHVMRQYPDTASVRYLAPPAAVCAIAAGLAAGIAGAVLAALGGAGAAAAPWLLAGLVVPGGYVLGVVVGSLREGRGLPARSRLLLPPVLATMHMSWGAGFLRGPEAR</sequence>
<evidence type="ECO:0000259" key="3">
    <source>
        <dbReference type="Pfam" id="PF00535"/>
    </source>
</evidence>
<dbReference type="PANTHER" id="PTHR43685:SF2">
    <property type="entry name" value="GLYCOSYLTRANSFERASE 2-LIKE DOMAIN-CONTAINING PROTEIN"/>
    <property type="match status" value="1"/>
</dbReference>
<keyword evidence="2" id="KW-1133">Transmembrane helix</keyword>
<dbReference type="InterPro" id="IPR029044">
    <property type="entry name" value="Nucleotide-diphossugar_trans"/>
</dbReference>
<dbReference type="Gene3D" id="3.90.550.10">
    <property type="entry name" value="Spore Coat Polysaccharide Biosynthesis Protein SpsA, Chain A"/>
    <property type="match status" value="1"/>
</dbReference>
<feature type="domain" description="Glycosyltransferase 2-like" evidence="3">
    <location>
        <begin position="29"/>
        <end position="195"/>
    </location>
</feature>